<comment type="caution">
    <text evidence="7">The sequence shown here is derived from an EMBL/GenBank/DDBJ whole genome shotgun (WGS) entry which is preliminary data.</text>
</comment>
<sequence length="466" mass="50222">MSHDSSSRRVVDGLRTLITSSTAGMQLPSTRALAATHGVGPVTVQHAIRQLVGEGLVETRPGSGNFVARTRAPQISDYSWQTTSLGPSRVDANPIGSSMLTVTADTISLHSGYPTDELLPLRQIRGALSRAARSSLAARRPHTAGLGELREWFAHELTTGGATTVRDSDVLITPGGQSALSSTFRALAGPGDAIVMESPTYWGAIAAAKQAGLTVVPVARGTHAPDPDDLATAFELSGARLFYAQPHFANPTGALWSDAERQSIMKVVRDHGVFVIEDDWAHDFGIDKDVTPLAANDPDGHVIYVRSLTKSTSPALRVAAVVARGPARRRIETDRTIDDLYVSGILQAAAVDVLTQPSWVTHRRNVRELLRERRDHLIRELGTHAPELTLTHKPAGGLNLWLRLPEGFDSETFATRCLTHGLSISPGAEWFPAEPTAAYIRLNFGGSHPDRFEEAARILADQLVPK</sequence>
<dbReference type="PROSITE" id="PS50949">
    <property type="entry name" value="HTH_GNTR"/>
    <property type="match status" value="1"/>
</dbReference>
<dbReference type="InterPro" id="IPR036390">
    <property type="entry name" value="WH_DNA-bd_sf"/>
</dbReference>
<dbReference type="CDD" id="cd07377">
    <property type="entry name" value="WHTH_GntR"/>
    <property type="match status" value="1"/>
</dbReference>
<dbReference type="SUPFAM" id="SSF46785">
    <property type="entry name" value="Winged helix' DNA-binding domain"/>
    <property type="match status" value="1"/>
</dbReference>
<dbReference type="SMART" id="SM00345">
    <property type="entry name" value="HTH_GNTR"/>
    <property type="match status" value="1"/>
</dbReference>
<dbReference type="PANTHER" id="PTHR46577:SF2">
    <property type="entry name" value="TRANSCRIPTIONAL REGULATORY PROTEIN"/>
    <property type="match status" value="1"/>
</dbReference>
<evidence type="ECO:0000256" key="3">
    <source>
        <dbReference type="ARBA" id="ARBA00023015"/>
    </source>
</evidence>
<dbReference type="Proteomes" id="UP001185927">
    <property type="component" value="Unassembled WGS sequence"/>
</dbReference>
<dbReference type="Gene3D" id="1.10.10.10">
    <property type="entry name" value="Winged helix-like DNA-binding domain superfamily/Winged helix DNA-binding domain"/>
    <property type="match status" value="1"/>
</dbReference>
<dbReference type="InterPro" id="IPR015424">
    <property type="entry name" value="PyrdxlP-dep_Trfase"/>
</dbReference>
<keyword evidence="4" id="KW-0238">DNA-binding</keyword>
<name>A0ABU4BNK1_RHOGO</name>
<dbReference type="InterPro" id="IPR036388">
    <property type="entry name" value="WH-like_DNA-bd_sf"/>
</dbReference>
<evidence type="ECO:0000256" key="4">
    <source>
        <dbReference type="ARBA" id="ARBA00023125"/>
    </source>
</evidence>
<evidence type="ECO:0000313" key="8">
    <source>
        <dbReference type="Proteomes" id="UP001185927"/>
    </source>
</evidence>
<dbReference type="SUPFAM" id="SSF53383">
    <property type="entry name" value="PLP-dependent transferases"/>
    <property type="match status" value="1"/>
</dbReference>
<dbReference type="InterPro" id="IPR015421">
    <property type="entry name" value="PyrdxlP-dep_Trfase_major"/>
</dbReference>
<dbReference type="Pfam" id="PF00155">
    <property type="entry name" value="Aminotran_1_2"/>
    <property type="match status" value="1"/>
</dbReference>
<protein>
    <submittedName>
        <fullName evidence="7">PLP-dependent aminotransferase family protein</fullName>
    </submittedName>
</protein>
<evidence type="ECO:0000313" key="7">
    <source>
        <dbReference type="EMBL" id="MDV6265628.1"/>
    </source>
</evidence>
<organism evidence="7 8">
    <name type="scientific">Rhodococcus globerulus</name>
    <dbReference type="NCBI Taxonomy" id="33008"/>
    <lineage>
        <taxon>Bacteria</taxon>
        <taxon>Bacillati</taxon>
        <taxon>Actinomycetota</taxon>
        <taxon>Actinomycetes</taxon>
        <taxon>Mycobacteriales</taxon>
        <taxon>Nocardiaceae</taxon>
        <taxon>Rhodococcus</taxon>
    </lineage>
</organism>
<evidence type="ECO:0000259" key="6">
    <source>
        <dbReference type="PROSITE" id="PS50949"/>
    </source>
</evidence>
<accession>A0ABU4BNK1</accession>
<evidence type="ECO:0000256" key="2">
    <source>
        <dbReference type="ARBA" id="ARBA00022898"/>
    </source>
</evidence>
<proteinExistence type="inferred from homology"/>
<keyword evidence="2" id="KW-0663">Pyridoxal phosphate</keyword>
<evidence type="ECO:0000256" key="5">
    <source>
        <dbReference type="ARBA" id="ARBA00023163"/>
    </source>
</evidence>
<keyword evidence="7" id="KW-0032">Aminotransferase</keyword>
<dbReference type="InterPro" id="IPR004839">
    <property type="entry name" value="Aminotransferase_I/II_large"/>
</dbReference>
<dbReference type="Gene3D" id="3.90.1150.10">
    <property type="entry name" value="Aspartate Aminotransferase, domain 1"/>
    <property type="match status" value="1"/>
</dbReference>
<evidence type="ECO:0000256" key="1">
    <source>
        <dbReference type="ARBA" id="ARBA00005384"/>
    </source>
</evidence>
<dbReference type="Pfam" id="PF00392">
    <property type="entry name" value="GntR"/>
    <property type="match status" value="1"/>
</dbReference>
<dbReference type="InterPro" id="IPR051446">
    <property type="entry name" value="HTH_trans_reg/aminotransferase"/>
</dbReference>
<keyword evidence="3" id="KW-0805">Transcription regulation</keyword>
<keyword evidence="8" id="KW-1185">Reference proteome</keyword>
<dbReference type="PANTHER" id="PTHR46577">
    <property type="entry name" value="HTH-TYPE TRANSCRIPTIONAL REGULATORY PROTEIN GABR"/>
    <property type="match status" value="1"/>
</dbReference>
<keyword evidence="5" id="KW-0804">Transcription</keyword>
<dbReference type="EMBL" id="JAWLKB010000001">
    <property type="protein sequence ID" value="MDV6265628.1"/>
    <property type="molecule type" value="Genomic_DNA"/>
</dbReference>
<dbReference type="RefSeq" id="WP_317540577.1">
    <property type="nucleotide sequence ID" value="NZ_JAWLKB010000001.1"/>
</dbReference>
<feature type="domain" description="HTH gntR-type" evidence="6">
    <location>
        <begin position="4"/>
        <end position="70"/>
    </location>
</feature>
<comment type="similarity">
    <text evidence="1">In the C-terminal section; belongs to the class-I pyridoxal-phosphate-dependent aminotransferase family.</text>
</comment>
<dbReference type="Gene3D" id="3.40.640.10">
    <property type="entry name" value="Type I PLP-dependent aspartate aminotransferase-like (Major domain)"/>
    <property type="match status" value="1"/>
</dbReference>
<dbReference type="GO" id="GO:0008483">
    <property type="term" value="F:transaminase activity"/>
    <property type="evidence" value="ECO:0007669"/>
    <property type="project" value="UniProtKB-KW"/>
</dbReference>
<dbReference type="CDD" id="cd00609">
    <property type="entry name" value="AAT_like"/>
    <property type="match status" value="1"/>
</dbReference>
<reference evidence="7 8" key="1">
    <citation type="submission" date="2023-10" db="EMBL/GenBank/DDBJ databases">
        <title>Development of a sustainable strategy for remediation of hydrocarbon-contaminated territories based on the waste exchange concept.</title>
        <authorList>
            <person name="Krivoruchko A."/>
        </authorList>
    </citation>
    <scope>NUCLEOTIDE SEQUENCE [LARGE SCALE GENOMIC DNA]</scope>
    <source>
        <strain evidence="7 8">IEGM 1203</strain>
    </source>
</reference>
<gene>
    <name evidence="7" type="ORF">R3Q16_03365</name>
</gene>
<dbReference type="InterPro" id="IPR015422">
    <property type="entry name" value="PyrdxlP-dep_Trfase_small"/>
</dbReference>
<keyword evidence="7" id="KW-0808">Transferase</keyword>
<dbReference type="InterPro" id="IPR000524">
    <property type="entry name" value="Tscrpt_reg_HTH_GntR"/>
</dbReference>